<protein>
    <submittedName>
        <fullName evidence="2">Uncharacterized protein</fullName>
    </submittedName>
</protein>
<sequence>MSIHRHSRHSRKQEVDDAAVSGGNGEAMADWDDLLPCRCCCCCCWCWCWPVADGVVLCQQLAGSNSGRYSVTGAAGVDTRRVVPSSEPPPSAEELAVDTLSSGSTGMAVNPCDGHRISAMSAGPPSAALTVLLPFRWPRLTSCIPAGWFALATEWTLVEVRRLVAEQIRLAQKHFPAGLALVLLCGVDLAKCSSHSQHSWQMYRGRPSSRLTDRPVSAWNMSCTGIISIREKSD</sequence>
<feature type="compositionally biased region" description="Basic residues" evidence="1">
    <location>
        <begin position="1"/>
        <end position="11"/>
    </location>
</feature>
<name>A0A182IQ58_ANOAO</name>
<accession>A0A182IQ58</accession>
<dbReference type="EnsemblMetazoa" id="AATE003348-RA">
    <property type="protein sequence ID" value="AATE003348-PA.1"/>
    <property type="gene ID" value="AATE003348"/>
</dbReference>
<feature type="region of interest" description="Disordered" evidence="1">
    <location>
        <begin position="1"/>
        <end position="21"/>
    </location>
</feature>
<reference evidence="2" key="1">
    <citation type="submission" date="2022-08" db="UniProtKB">
        <authorList>
            <consortium name="EnsemblMetazoa"/>
        </authorList>
    </citation>
    <scope>IDENTIFICATION</scope>
    <source>
        <strain evidence="2">EBRO</strain>
    </source>
</reference>
<evidence type="ECO:0000256" key="1">
    <source>
        <dbReference type="SAM" id="MobiDB-lite"/>
    </source>
</evidence>
<proteinExistence type="predicted"/>
<dbReference type="VEuPathDB" id="VectorBase:AATE003348"/>
<evidence type="ECO:0000313" key="2">
    <source>
        <dbReference type="EnsemblMetazoa" id="AATE003348-PA.1"/>
    </source>
</evidence>
<dbReference type="AlphaFoldDB" id="A0A182IQ58"/>
<organism evidence="2">
    <name type="scientific">Anopheles atroparvus</name>
    <name type="common">European mosquito</name>
    <dbReference type="NCBI Taxonomy" id="41427"/>
    <lineage>
        <taxon>Eukaryota</taxon>
        <taxon>Metazoa</taxon>
        <taxon>Ecdysozoa</taxon>
        <taxon>Arthropoda</taxon>
        <taxon>Hexapoda</taxon>
        <taxon>Insecta</taxon>
        <taxon>Pterygota</taxon>
        <taxon>Neoptera</taxon>
        <taxon>Endopterygota</taxon>
        <taxon>Diptera</taxon>
        <taxon>Nematocera</taxon>
        <taxon>Culicoidea</taxon>
        <taxon>Culicidae</taxon>
        <taxon>Anophelinae</taxon>
        <taxon>Anopheles</taxon>
    </lineage>
</organism>